<protein>
    <recommendedName>
        <fullName evidence="4">HupE/UreJ family protein</fullName>
    </recommendedName>
</protein>
<evidence type="ECO:0008006" key="4">
    <source>
        <dbReference type="Google" id="ProtNLM"/>
    </source>
</evidence>
<feature type="transmembrane region" description="Helical" evidence="1">
    <location>
        <begin position="276"/>
        <end position="294"/>
    </location>
</feature>
<dbReference type="Proteomes" id="UP000019151">
    <property type="component" value="Chromosome"/>
</dbReference>
<dbReference type="HOGENOM" id="CLU_030789_0_0_0"/>
<dbReference type="Pfam" id="PF13795">
    <property type="entry name" value="HupE_UreJ_2"/>
    <property type="match status" value="1"/>
</dbReference>
<keyword evidence="1" id="KW-0472">Membrane</keyword>
<organism evidence="2 3">
    <name type="scientific">Gemmatirosa kalamazoonensis</name>
    <dbReference type="NCBI Taxonomy" id="861299"/>
    <lineage>
        <taxon>Bacteria</taxon>
        <taxon>Pseudomonadati</taxon>
        <taxon>Gemmatimonadota</taxon>
        <taxon>Gemmatimonadia</taxon>
        <taxon>Gemmatimonadales</taxon>
        <taxon>Gemmatimonadaceae</taxon>
        <taxon>Gemmatirosa</taxon>
    </lineage>
</organism>
<feature type="transmembrane region" description="Helical" evidence="1">
    <location>
        <begin position="225"/>
        <end position="242"/>
    </location>
</feature>
<dbReference type="PATRIC" id="fig|861299.3.peg.1121"/>
<dbReference type="OrthoDB" id="9808870at2"/>
<accession>W0RGW8</accession>
<evidence type="ECO:0000313" key="2">
    <source>
        <dbReference type="EMBL" id="AHG88643.1"/>
    </source>
</evidence>
<dbReference type="KEGG" id="gba:J421_1106"/>
<keyword evidence="1" id="KW-1133">Transmembrane helix</keyword>
<dbReference type="RefSeq" id="WP_104022292.1">
    <property type="nucleotide sequence ID" value="NZ_CP007128.1"/>
</dbReference>
<proteinExistence type="predicted"/>
<dbReference type="InterPro" id="IPR032809">
    <property type="entry name" value="Put_HupE_UreJ"/>
</dbReference>
<dbReference type="STRING" id="861299.J421_1106"/>
<reference evidence="2 3" key="1">
    <citation type="journal article" date="2014" name="Genome Announc.">
        <title>Genome Sequence and Methylome of Soil Bacterium Gemmatirosa kalamazoonensis KBS708T, a Member of the Rarely Cultivated Gemmatimonadetes Phylum.</title>
        <authorList>
            <person name="Debruyn J.M."/>
            <person name="Radosevich M."/>
            <person name="Wommack K.E."/>
            <person name="Polson S.W."/>
            <person name="Hauser L.J."/>
            <person name="Fawaz M.N."/>
            <person name="Korlach J."/>
            <person name="Tsai Y.C."/>
        </authorList>
    </citation>
    <scope>NUCLEOTIDE SEQUENCE [LARGE SCALE GENOMIC DNA]</scope>
    <source>
        <strain evidence="2 3">KBS708</strain>
    </source>
</reference>
<keyword evidence="3" id="KW-1185">Reference proteome</keyword>
<feature type="transmembrane region" description="Helical" evidence="1">
    <location>
        <begin position="409"/>
        <end position="430"/>
    </location>
</feature>
<gene>
    <name evidence="2" type="ORF">J421_1106</name>
</gene>
<name>W0RGW8_9BACT</name>
<feature type="transmembrane region" description="Helical" evidence="1">
    <location>
        <begin position="306"/>
        <end position="324"/>
    </location>
</feature>
<dbReference type="EMBL" id="CP007128">
    <property type="protein sequence ID" value="AHG88643.1"/>
    <property type="molecule type" value="Genomic_DNA"/>
</dbReference>
<sequence>MILSRISRRRPVRLLLLGLALAVAAGRALAHEIPARVAILAFVKPQGRLLRVVVRVPLEAMRDVRLPLRDGVYLDLARPELDRALRDAAELWVAGGLELRADDVRLMPRVTAARASLPSDRSFERFETALAETIGPPLASATALPWRQAMLDVAIEYDVPSDHARLSLRPALAHLGLHTTTALRFLPPDGAERAFTWSGDPGLVRLDPRWHQAALSFLSLGVRHILGGVDHLLFVLCLVLPLGRIRPLVGVVTAFTAAHSVTLAASALGLAPDALWFPRLVELLVAASIVYMACENALGTRLDRRWAVAFGFGLVHGFAFSFALRESMQFAGSHLPTALLAFNAGVELGQLAAIAVAVPLLALLFRRVPRRGGVILGSALVGHTAWHWMLDRWSALREYRFTWPALDRAFVAGTMRVAALLLVVVLMLWAMSALAERLSRGGREVEAR</sequence>
<dbReference type="InParanoid" id="W0RGW8"/>
<feature type="transmembrane region" description="Helical" evidence="1">
    <location>
        <begin position="344"/>
        <end position="365"/>
    </location>
</feature>
<feature type="transmembrane region" description="Helical" evidence="1">
    <location>
        <begin position="249"/>
        <end position="270"/>
    </location>
</feature>
<evidence type="ECO:0000256" key="1">
    <source>
        <dbReference type="SAM" id="Phobius"/>
    </source>
</evidence>
<evidence type="ECO:0000313" key="3">
    <source>
        <dbReference type="Proteomes" id="UP000019151"/>
    </source>
</evidence>
<keyword evidence="1" id="KW-0812">Transmembrane</keyword>
<dbReference type="eggNOG" id="COG2010">
    <property type="taxonomic scope" value="Bacteria"/>
</dbReference>
<feature type="transmembrane region" description="Helical" evidence="1">
    <location>
        <begin position="372"/>
        <end position="389"/>
    </location>
</feature>
<dbReference type="AlphaFoldDB" id="W0RGW8"/>